<dbReference type="OrthoDB" id="63891at2759"/>
<dbReference type="AlphaFoldDB" id="A0A9R0J8T5"/>
<dbReference type="GO" id="GO:0008017">
    <property type="term" value="F:microtubule binding"/>
    <property type="evidence" value="ECO:0000318"/>
    <property type="project" value="GO_Central"/>
</dbReference>
<accession>A0A9R0J8T5</accession>
<proteinExistence type="predicted"/>
<dbReference type="GO" id="GO:0005881">
    <property type="term" value="C:cytoplasmic microtubule"/>
    <property type="evidence" value="ECO:0000318"/>
    <property type="project" value="GO_Central"/>
</dbReference>
<dbReference type="Gene3D" id="1.25.10.10">
    <property type="entry name" value="Leucine-rich Repeat Variant"/>
    <property type="match status" value="1"/>
</dbReference>
<keyword evidence="2" id="KW-1185">Reference proteome</keyword>
<protein>
    <recommendedName>
        <fullName evidence="1">TOG domain-containing protein</fullName>
    </recommendedName>
</protein>
<feature type="domain" description="TOG" evidence="1">
    <location>
        <begin position="25"/>
        <end position="251"/>
    </location>
</feature>
<organism evidence="2 3">
    <name type="scientific">Spinacia oleracea</name>
    <name type="common">Spinach</name>
    <dbReference type="NCBI Taxonomy" id="3562"/>
    <lineage>
        <taxon>Eukaryota</taxon>
        <taxon>Viridiplantae</taxon>
        <taxon>Streptophyta</taxon>
        <taxon>Embryophyta</taxon>
        <taxon>Tracheophyta</taxon>
        <taxon>Spermatophyta</taxon>
        <taxon>Magnoliopsida</taxon>
        <taxon>eudicotyledons</taxon>
        <taxon>Gunneridae</taxon>
        <taxon>Pentapetalae</taxon>
        <taxon>Caryophyllales</taxon>
        <taxon>Chenopodiaceae</taxon>
        <taxon>Chenopodioideae</taxon>
        <taxon>Anserineae</taxon>
        <taxon>Spinacia</taxon>
    </lineage>
</organism>
<dbReference type="InterPro" id="IPR034085">
    <property type="entry name" value="TOG"/>
</dbReference>
<evidence type="ECO:0000259" key="1">
    <source>
        <dbReference type="SMART" id="SM01349"/>
    </source>
</evidence>
<dbReference type="PANTHER" id="PTHR21567">
    <property type="entry name" value="CLASP"/>
    <property type="match status" value="1"/>
</dbReference>
<evidence type="ECO:0000313" key="2">
    <source>
        <dbReference type="Proteomes" id="UP000813463"/>
    </source>
</evidence>
<dbReference type="RefSeq" id="XP_021862130.1">
    <property type="nucleotide sequence ID" value="XM_022006438.2"/>
</dbReference>
<name>A0A9R0J8T5_SPIOL</name>
<dbReference type="Pfam" id="PF12348">
    <property type="entry name" value="CLASP_N"/>
    <property type="match status" value="1"/>
</dbReference>
<dbReference type="GeneID" id="110801122"/>
<evidence type="ECO:0000313" key="3">
    <source>
        <dbReference type="RefSeq" id="XP_021862130.1"/>
    </source>
</evidence>
<gene>
    <name evidence="3" type="primary">LOC110801122</name>
</gene>
<dbReference type="SUPFAM" id="SSF48371">
    <property type="entry name" value="ARM repeat"/>
    <property type="match status" value="1"/>
</dbReference>
<dbReference type="InterPro" id="IPR011989">
    <property type="entry name" value="ARM-like"/>
</dbReference>
<reference evidence="3" key="2">
    <citation type="submission" date="2025-08" db="UniProtKB">
        <authorList>
            <consortium name="RefSeq"/>
        </authorList>
    </citation>
    <scope>IDENTIFICATION</scope>
    <source>
        <tissue evidence="3">Leaf</tissue>
    </source>
</reference>
<dbReference type="InterPro" id="IPR016024">
    <property type="entry name" value="ARM-type_fold"/>
</dbReference>
<dbReference type="SMART" id="SM01349">
    <property type="entry name" value="TOG"/>
    <property type="match status" value="1"/>
</dbReference>
<dbReference type="PANTHER" id="PTHR21567:SF65">
    <property type="entry name" value="ARM REPEAT SUPERFAMILY PROTEIN"/>
    <property type="match status" value="1"/>
</dbReference>
<reference evidence="2" key="1">
    <citation type="journal article" date="2021" name="Nat. Commun.">
        <title>Genomic analyses provide insights into spinach domestication and the genetic basis of agronomic traits.</title>
        <authorList>
            <person name="Cai X."/>
            <person name="Sun X."/>
            <person name="Xu C."/>
            <person name="Sun H."/>
            <person name="Wang X."/>
            <person name="Ge C."/>
            <person name="Zhang Z."/>
            <person name="Wang Q."/>
            <person name="Fei Z."/>
            <person name="Jiao C."/>
            <person name="Wang Q."/>
        </authorList>
    </citation>
    <scope>NUCLEOTIDE SEQUENCE [LARGE SCALE GENOMIC DNA]</scope>
    <source>
        <strain evidence="2">cv. Varoflay</strain>
    </source>
</reference>
<dbReference type="KEGG" id="soe:110801122"/>
<dbReference type="Proteomes" id="UP000813463">
    <property type="component" value="Chromosome 5"/>
</dbReference>
<dbReference type="InterPro" id="IPR024395">
    <property type="entry name" value="CLASP_N_dom"/>
</dbReference>
<sequence length="264" mass="29538">MAMPLNSEENPPAVEITIDYLSSEDLKPLSDPDIQIQGLIEGLESKDWIKVCDSLNDTRRLAIHHSTLLLPLLEPVVVVLVKAMKNPRSALCKTSIMAAADLFVAYRDKLMEPDFSGCFDNLLLQLLLKASQDKRFVCEEADKTLKSMVQSLTPLPMLQNLQKYASHFNPKVRAKAAVSISNCVSRMSFEDLQEFGLVSLVQVAANLLNDRLPEAREAARSITMSVYKSFTENEDQKQEAWQNFCESNLPALHGQSIIKITTIN</sequence>
<dbReference type="GO" id="GO:0000226">
    <property type="term" value="P:microtubule cytoskeleton organization"/>
    <property type="evidence" value="ECO:0000318"/>
    <property type="project" value="GO_Central"/>
</dbReference>